<protein>
    <recommendedName>
        <fullName evidence="3">3-hydroxymyristoyl/3-hydroxydecanoyl-(Acyl carrier protein) dehydratase</fullName>
    </recommendedName>
</protein>
<organism evidence="1 2">
    <name type="scientific">Geothermobacter hydrogeniphilus</name>
    <dbReference type="NCBI Taxonomy" id="1969733"/>
    <lineage>
        <taxon>Bacteria</taxon>
        <taxon>Pseudomonadati</taxon>
        <taxon>Thermodesulfobacteriota</taxon>
        <taxon>Desulfuromonadia</taxon>
        <taxon>Desulfuromonadales</taxon>
        <taxon>Geothermobacteraceae</taxon>
        <taxon>Geothermobacter</taxon>
    </lineage>
</organism>
<dbReference type="InterPro" id="IPR029069">
    <property type="entry name" value="HotDog_dom_sf"/>
</dbReference>
<gene>
    <name evidence="1" type="ORF">C2E25_06250</name>
</gene>
<reference evidence="1 2" key="1">
    <citation type="journal article" date="2018" name="Genome Announc.">
        <title>Genome Sequence of Geothermobacter sp. HR-1 Iron Reducer from the Loihi Seamount.</title>
        <authorList>
            <person name="Smith H."/>
            <person name="Abuyen K."/>
            <person name="Tremblay J."/>
            <person name="Savalia P."/>
            <person name="Perez-Rodriguez I."/>
            <person name="Emerson D."/>
            <person name="Tully B."/>
            <person name="Amend J."/>
        </authorList>
    </citation>
    <scope>NUCLEOTIDE SEQUENCE [LARGE SCALE GENOMIC DNA]</scope>
    <source>
        <strain evidence="1 2">HR-1</strain>
    </source>
</reference>
<evidence type="ECO:0000313" key="2">
    <source>
        <dbReference type="Proteomes" id="UP000236340"/>
    </source>
</evidence>
<evidence type="ECO:0000313" key="1">
    <source>
        <dbReference type="EMBL" id="PNU20643.1"/>
    </source>
</evidence>
<dbReference type="Pfam" id="PF22817">
    <property type="entry name" value="ApeP-like"/>
    <property type="match status" value="1"/>
</dbReference>
<proteinExistence type="predicted"/>
<dbReference type="EMBL" id="PPFX01000010">
    <property type="protein sequence ID" value="PNU20643.1"/>
    <property type="molecule type" value="Genomic_DNA"/>
</dbReference>
<dbReference type="Proteomes" id="UP000236340">
    <property type="component" value="Unassembled WGS sequence"/>
</dbReference>
<accession>A0A2K2HBN2</accession>
<dbReference type="Gene3D" id="3.10.129.10">
    <property type="entry name" value="Hotdog Thioesterase"/>
    <property type="match status" value="1"/>
</dbReference>
<dbReference type="SUPFAM" id="SSF54637">
    <property type="entry name" value="Thioesterase/thiol ester dehydrase-isomerase"/>
    <property type="match status" value="1"/>
</dbReference>
<dbReference type="InterPro" id="IPR016776">
    <property type="entry name" value="ApeP-like_dehydratase"/>
</dbReference>
<sequence>MMPSCFPLVAEPFIPHRPPMRLVESLLSCGAEQAEVEACVETGHLLLGVDGRLESLTAVEMLAQAQAVAQGYRDRQAGKSVRMGYLVGIRNFEEFDQARLGERLRIRVVTKVELGDFALVEGEIRVGSRLLARGELKLWIDSGEGENG</sequence>
<comment type="caution">
    <text evidence="1">The sequence shown here is derived from an EMBL/GenBank/DDBJ whole genome shotgun (WGS) entry which is preliminary data.</text>
</comment>
<evidence type="ECO:0008006" key="3">
    <source>
        <dbReference type="Google" id="ProtNLM"/>
    </source>
</evidence>
<dbReference type="OrthoDB" id="5402427at2"/>
<name>A0A2K2HBN2_9BACT</name>
<dbReference type="RefSeq" id="WP_103114912.1">
    <property type="nucleotide sequence ID" value="NZ_PPFX01000010.1"/>
</dbReference>
<dbReference type="AlphaFoldDB" id="A0A2K2HBN2"/>